<dbReference type="SMART" id="SM00432">
    <property type="entry name" value="MADS"/>
    <property type="match status" value="1"/>
</dbReference>
<evidence type="ECO:0000256" key="5">
    <source>
        <dbReference type="ARBA" id="ARBA00023242"/>
    </source>
</evidence>
<sequence>MAKTKIPKSEISDNNNTSDGKKRSKGRRRIEIKRIEEKNKRHVTFSKRKKGIFNKAAELSVLSGAEIATMVVSSNGKVFCFGTPNYDAVINCYLGHHTAPLAAAGQPDHRALLHGKTMRSSNKQVENYVEATRHLEAEKISIKGEENNNNINFAINNNNYYYNSDYEGREGGCGYAWWERPIPIGMMSSLEELEEYKAALYKLKHNVEVRTNQMIMGSAPSNYYSSLLVMGD</sequence>
<organism evidence="8 9">
    <name type="scientific">Prunus persica</name>
    <name type="common">Peach</name>
    <name type="synonym">Amygdalus persica</name>
    <dbReference type="NCBI Taxonomy" id="3760"/>
    <lineage>
        <taxon>Eukaryota</taxon>
        <taxon>Viridiplantae</taxon>
        <taxon>Streptophyta</taxon>
        <taxon>Embryophyta</taxon>
        <taxon>Tracheophyta</taxon>
        <taxon>Spermatophyta</taxon>
        <taxon>Magnoliopsida</taxon>
        <taxon>eudicotyledons</taxon>
        <taxon>Gunneridae</taxon>
        <taxon>Pentapetalae</taxon>
        <taxon>rosids</taxon>
        <taxon>fabids</taxon>
        <taxon>Rosales</taxon>
        <taxon>Rosaceae</taxon>
        <taxon>Amygdaloideae</taxon>
        <taxon>Amygdaleae</taxon>
        <taxon>Prunus</taxon>
    </lineage>
</organism>
<dbReference type="Gene3D" id="3.40.1810.10">
    <property type="entry name" value="Transcription factor, MADS-box"/>
    <property type="match status" value="1"/>
</dbReference>
<reference evidence="8 9" key="1">
    <citation type="journal article" date="2013" name="Nat. Genet.">
        <title>The high-quality draft genome of peach (Prunus persica) identifies unique patterns of genetic diversity, domestication and genome evolution.</title>
        <authorList>
            <consortium name="International Peach Genome Initiative"/>
            <person name="Verde I."/>
            <person name="Abbott A.G."/>
            <person name="Scalabrin S."/>
            <person name="Jung S."/>
            <person name="Shu S."/>
            <person name="Marroni F."/>
            <person name="Zhebentyayeva T."/>
            <person name="Dettori M.T."/>
            <person name="Grimwood J."/>
            <person name="Cattonaro F."/>
            <person name="Zuccolo A."/>
            <person name="Rossini L."/>
            <person name="Jenkins J."/>
            <person name="Vendramin E."/>
            <person name="Meisel L.A."/>
            <person name="Decroocq V."/>
            <person name="Sosinski B."/>
            <person name="Prochnik S."/>
            <person name="Mitros T."/>
            <person name="Policriti A."/>
            <person name="Cipriani G."/>
            <person name="Dondini L."/>
            <person name="Ficklin S."/>
            <person name="Goodstein D.M."/>
            <person name="Xuan P."/>
            <person name="Del Fabbro C."/>
            <person name="Aramini V."/>
            <person name="Copetti D."/>
            <person name="Gonzalez S."/>
            <person name="Horner D.S."/>
            <person name="Falchi R."/>
            <person name="Lucas S."/>
            <person name="Mica E."/>
            <person name="Maldonado J."/>
            <person name="Lazzari B."/>
            <person name="Bielenberg D."/>
            <person name="Pirona R."/>
            <person name="Miculan M."/>
            <person name="Barakat A."/>
            <person name="Testolin R."/>
            <person name="Stella A."/>
            <person name="Tartarini S."/>
            <person name="Tonutti P."/>
            <person name="Arus P."/>
            <person name="Orellana A."/>
            <person name="Wells C."/>
            <person name="Main D."/>
            <person name="Vizzotto G."/>
            <person name="Silva H."/>
            <person name="Salamini F."/>
            <person name="Schmutz J."/>
            <person name="Morgante M."/>
            <person name="Rokhsar D.S."/>
        </authorList>
    </citation>
    <scope>NUCLEOTIDE SEQUENCE [LARGE SCALE GENOMIC DNA]</scope>
    <source>
        <strain evidence="9">cv. Nemared</strain>
    </source>
</reference>
<dbReference type="Gramene" id="ONI15279">
    <property type="protein sequence ID" value="ONI15279"/>
    <property type="gene ID" value="PRUPE_3G035200"/>
</dbReference>
<dbReference type="GO" id="GO:0046983">
    <property type="term" value="F:protein dimerization activity"/>
    <property type="evidence" value="ECO:0007669"/>
    <property type="project" value="InterPro"/>
</dbReference>
<keyword evidence="2" id="KW-0805">Transcription regulation</keyword>
<keyword evidence="3" id="KW-0238">DNA-binding</keyword>
<feature type="domain" description="MADS-box" evidence="7">
    <location>
        <begin position="25"/>
        <end position="85"/>
    </location>
</feature>
<dbReference type="PANTHER" id="PTHR11945">
    <property type="entry name" value="MADS BOX PROTEIN"/>
    <property type="match status" value="1"/>
</dbReference>
<dbReference type="SUPFAM" id="SSF55455">
    <property type="entry name" value="SRF-like"/>
    <property type="match status" value="1"/>
</dbReference>
<dbReference type="STRING" id="3760.A0A251PUM3"/>
<dbReference type="AlphaFoldDB" id="A0A251PUM3"/>
<dbReference type="OrthoDB" id="1160742at2759"/>
<dbReference type="InterPro" id="IPR002100">
    <property type="entry name" value="TF_MADSbox"/>
</dbReference>
<dbReference type="PANTHER" id="PTHR11945:SF405">
    <property type="entry name" value="MADS-BOX TRANSCRIPTION FACTOR FAMILY PROTEIN"/>
    <property type="match status" value="1"/>
</dbReference>
<evidence type="ECO:0000256" key="4">
    <source>
        <dbReference type="ARBA" id="ARBA00023163"/>
    </source>
</evidence>
<proteinExistence type="predicted"/>
<dbReference type="EMBL" id="CM007653">
    <property type="protein sequence ID" value="ONI15279.1"/>
    <property type="molecule type" value="Genomic_DNA"/>
</dbReference>
<accession>A0A251PUM3</accession>
<keyword evidence="5" id="KW-0539">Nucleus</keyword>
<evidence type="ECO:0000313" key="9">
    <source>
        <dbReference type="Proteomes" id="UP000006882"/>
    </source>
</evidence>
<dbReference type="GO" id="GO:0000978">
    <property type="term" value="F:RNA polymerase II cis-regulatory region sequence-specific DNA binding"/>
    <property type="evidence" value="ECO:0000318"/>
    <property type="project" value="GO_Central"/>
</dbReference>
<feature type="region of interest" description="Disordered" evidence="6">
    <location>
        <begin position="1"/>
        <end position="28"/>
    </location>
</feature>
<evidence type="ECO:0000256" key="1">
    <source>
        <dbReference type="ARBA" id="ARBA00004123"/>
    </source>
</evidence>
<name>A0A251PUM3_PRUPE</name>
<evidence type="ECO:0000313" key="8">
    <source>
        <dbReference type="EMBL" id="ONI15279.1"/>
    </source>
</evidence>
<dbReference type="PRINTS" id="PR00404">
    <property type="entry name" value="MADSDOMAIN"/>
</dbReference>
<dbReference type="GO" id="GO:0005634">
    <property type="term" value="C:nucleus"/>
    <property type="evidence" value="ECO:0007669"/>
    <property type="project" value="UniProtKB-SubCell"/>
</dbReference>
<dbReference type="eggNOG" id="KOG0015">
    <property type="taxonomic scope" value="Eukaryota"/>
</dbReference>
<protein>
    <recommendedName>
        <fullName evidence="7">MADS-box domain-containing protein</fullName>
    </recommendedName>
</protein>
<evidence type="ECO:0000256" key="3">
    <source>
        <dbReference type="ARBA" id="ARBA00023125"/>
    </source>
</evidence>
<dbReference type="Pfam" id="PF00319">
    <property type="entry name" value="SRF-TF"/>
    <property type="match status" value="1"/>
</dbReference>
<evidence type="ECO:0000259" key="7">
    <source>
        <dbReference type="PROSITE" id="PS50066"/>
    </source>
</evidence>
<dbReference type="GO" id="GO:0000981">
    <property type="term" value="F:DNA-binding transcription factor activity, RNA polymerase II-specific"/>
    <property type="evidence" value="ECO:0000318"/>
    <property type="project" value="GO_Central"/>
</dbReference>
<dbReference type="GO" id="GO:0006357">
    <property type="term" value="P:regulation of transcription by RNA polymerase II"/>
    <property type="evidence" value="ECO:0000318"/>
    <property type="project" value="GO_Central"/>
</dbReference>
<comment type="subcellular location">
    <subcellularLocation>
        <location evidence="1">Nucleus</location>
    </subcellularLocation>
</comment>
<gene>
    <name evidence="8" type="ORF">PRUPE_3G035200</name>
</gene>
<dbReference type="Proteomes" id="UP000006882">
    <property type="component" value="Chromosome G3"/>
</dbReference>
<evidence type="ECO:0000256" key="6">
    <source>
        <dbReference type="SAM" id="MobiDB-lite"/>
    </source>
</evidence>
<dbReference type="PROSITE" id="PS50066">
    <property type="entry name" value="MADS_BOX_2"/>
    <property type="match status" value="1"/>
</dbReference>
<dbReference type="ExpressionAtlas" id="A0A251PUM3">
    <property type="expression patterns" value="differential"/>
</dbReference>
<dbReference type="InterPro" id="IPR036879">
    <property type="entry name" value="TF_MADSbox_sf"/>
</dbReference>
<keyword evidence="4" id="KW-0804">Transcription</keyword>
<keyword evidence="9" id="KW-1185">Reference proteome</keyword>
<dbReference type="SMR" id="A0A251PUM3"/>
<evidence type="ECO:0000256" key="2">
    <source>
        <dbReference type="ARBA" id="ARBA00023015"/>
    </source>
</evidence>